<organism evidence="1">
    <name type="scientific">Micromonospora sp. CCTCC AA 2012012</name>
    <dbReference type="NCBI Taxonomy" id="3111921"/>
    <lineage>
        <taxon>Bacteria</taxon>
        <taxon>Bacillati</taxon>
        <taxon>Actinomycetota</taxon>
        <taxon>Actinomycetes</taxon>
        <taxon>Micromonosporales</taxon>
        <taxon>Micromonosporaceae</taxon>
        <taxon>Micromonospora</taxon>
    </lineage>
</organism>
<gene>
    <name evidence="2" type="ORF">ABUL08_25755</name>
    <name evidence="1" type="ORF">VK199_25675</name>
</gene>
<sequence length="47" mass="5278">MDKVEAKTQEILAMDATMSPTRARIAAMKAVAAQQLADYHRRVMDEN</sequence>
<evidence type="ECO:0000313" key="2">
    <source>
        <dbReference type="EMBL" id="XCH73647.1"/>
    </source>
</evidence>
<dbReference type="AlphaFoldDB" id="A0AAU7M6L7"/>
<reference evidence="2" key="2">
    <citation type="submission" date="2024-06" db="EMBL/GenBank/DDBJ databases">
        <title>Micromonospora mangrovi CCTCC AA 2012012 genome sequences.</title>
        <authorList>
            <person name="Gao J."/>
        </authorList>
    </citation>
    <scope>NUCLEOTIDE SEQUENCE</scope>
    <source>
        <strain evidence="2">CCTCC AA 2012012</strain>
    </source>
</reference>
<dbReference type="EMBL" id="CP157762">
    <property type="protein sequence ID" value="XBP92950.1"/>
    <property type="molecule type" value="Genomic_DNA"/>
</dbReference>
<protein>
    <submittedName>
        <fullName evidence="1">Uncharacterized protein</fullName>
    </submittedName>
</protein>
<proteinExistence type="predicted"/>
<evidence type="ECO:0000313" key="1">
    <source>
        <dbReference type="EMBL" id="XBP92950.1"/>
    </source>
</evidence>
<dbReference type="RefSeq" id="WP_350932574.1">
    <property type="nucleotide sequence ID" value="NZ_CP157762.1"/>
</dbReference>
<name>A0AAU7M6L7_9ACTN</name>
<dbReference type="EMBL" id="CP159342">
    <property type="protein sequence ID" value="XCH73647.1"/>
    <property type="molecule type" value="Genomic_DNA"/>
</dbReference>
<accession>A0AAU7M6L7</accession>
<reference evidence="1" key="1">
    <citation type="submission" date="2024-01" db="EMBL/GenBank/DDBJ databases">
        <title>The genome sequence of Micromonospora mangrovi CCTCC AA 2012012.</title>
        <authorList>
            <person name="Gao J."/>
        </authorList>
    </citation>
    <scope>NUCLEOTIDE SEQUENCE</scope>
    <source>
        <strain evidence="1">CCTCC AA 2012012</strain>
    </source>
</reference>